<dbReference type="EMBL" id="AGCU01199806">
    <property type="status" value="NOT_ANNOTATED_CDS"/>
    <property type="molecule type" value="Genomic_DNA"/>
</dbReference>
<evidence type="ECO:0000256" key="1">
    <source>
        <dbReference type="SAM" id="MobiDB-lite"/>
    </source>
</evidence>
<reference evidence="3" key="2">
    <citation type="journal article" date="2013" name="Nat. Genet.">
        <title>The draft genomes of soft-shell turtle and green sea turtle yield insights into the development and evolution of the turtle-specific body plan.</title>
        <authorList>
            <person name="Wang Z."/>
            <person name="Pascual-Anaya J."/>
            <person name="Zadissa A."/>
            <person name="Li W."/>
            <person name="Niimura Y."/>
            <person name="Huang Z."/>
            <person name="Li C."/>
            <person name="White S."/>
            <person name="Xiong Z."/>
            <person name="Fang D."/>
            <person name="Wang B."/>
            <person name="Ming Y."/>
            <person name="Chen Y."/>
            <person name="Zheng Y."/>
            <person name="Kuraku S."/>
            <person name="Pignatelli M."/>
            <person name="Herrero J."/>
            <person name="Beal K."/>
            <person name="Nozawa M."/>
            <person name="Li Q."/>
            <person name="Wang J."/>
            <person name="Zhang H."/>
            <person name="Yu L."/>
            <person name="Shigenobu S."/>
            <person name="Wang J."/>
            <person name="Liu J."/>
            <person name="Flicek P."/>
            <person name="Searle S."/>
            <person name="Wang J."/>
            <person name="Kuratani S."/>
            <person name="Yin Y."/>
            <person name="Aken B."/>
            <person name="Zhang G."/>
            <person name="Irie N."/>
        </authorList>
    </citation>
    <scope>NUCLEOTIDE SEQUENCE [LARGE SCALE GENOMIC DNA]</scope>
    <source>
        <strain evidence="3">Daiwa-1</strain>
    </source>
</reference>
<dbReference type="HOGENOM" id="CLU_137136_0_0_1"/>
<evidence type="ECO:0000313" key="3">
    <source>
        <dbReference type="Proteomes" id="UP000007267"/>
    </source>
</evidence>
<feature type="region of interest" description="Disordered" evidence="1">
    <location>
        <begin position="151"/>
        <end position="177"/>
    </location>
</feature>
<name>K7GJI7_PELSI</name>
<reference evidence="2" key="3">
    <citation type="submission" date="2025-08" db="UniProtKB">
        <authorList>
            <consortium name="Ensembl"/>
        </authorList>
    </citation>
    <scope>IDENTIFICATION</scope>
</reference>
<accession>K7GJI7</accession>
<dbReference type="GeneTree" id="ENSGT00400000024168"/>
<reference evidence="2" key="4">
    <citation type="submission" date="2025-09" db="UniProtKB">
        <authorList>
            <consortium name="Ensembl"/>
        </authorList>
    </citation>
    <scope>IDENTIFICATION</scope>
</reference>
<keyword evidence="3" id="KW-1185">Reference proteome</keyword>
<dbReference type="eggNOG" id="ENOG502S0AY">
    <property type="taxonomic scope" value="Eukaryota"/>
</dbReference>
<dbReference type="EMBL" id="AGCU01199805">
    <property type="status" value="NOT_ANNOTATED_CDS"/>
    <property type="molecule type" value="Genomic_DNA"/>
</dbReference>
<sequence>MEGGLLLDVVVRQGAAIFQLLASKDQPLLVRGDAFFVLDLGFHVLNGVTGFNLQGDGLASQGLHKDLHTTSQTQHKMEGGLLLDVVVRQGAAIFQLLASKDQPLLVRGDAFFVLDLGFHVLNGVTGFNLQGDGLASQGLHKDLHGELYKEREKCSASHNDQLATKQDKETQTPKASH</sequence>
<dbReference type="Ensembl" id="ENSPSIT00000020545.1">
    <property type="protein sequence ID" value="ENSPSIP00000020448.1"/>
    <property type="gene ID" value="ENSPSIG00000018104.1"/>
</dbReference>
<protein>
    <submittedName>
        <fullName evidence="2">Uncharacterized protein</fullName>
    </submittedName>
</protein>
<dbReference type="OMA" id="FASEGLX"/>
<dbReference type="AlphaFoldDB" id="K7GJI7"/>
<reference evidence="3" key="1">
    <citation type="submission" date="2011-10" db="EMBL/GenBank/DDBJ databases">
        <authorList>
            <consortium name="Soft-shell Turtle Genome Consortium"/>
        </authorList>
    </citation>
    <scope>NUCLEOTIDE SEQUENCE [LARGE SCALE GENOMIC DNA]</scope>
    <source>
        <strain evidence="3">Daiwa-1</strain>
    </source>
</reference>
<evidence type="ECO:0000313" key="2">
    <source>
        <dbReference type="Ensembl" id="ENSPSIP00000020448.1"/>
    </source>
</evidence>
<dbReference type="STRING" id="13735.ENSPSIP00000020448"/>
<proteinExistence type="predicted"/>
<dbReference type="Proteomes" id="UP000007267">
    <property type="component" value="Unassembled WGS sequence"/>
</dbReference>
<organism evidence="2 3">
    <name type="scientific">Pelodiscus sinensis</name>
    <name type="common">Chinese softshell turtle</name>
    <name type="synonym">Trionyx sinensis</name>
    <dbReference type="NCBI Taxonomy" id="13735"/>
    <lineage>
        <taxon>Eukaryota</taxon>
        <taxon>Metazoa</taxon>
        <taxon>Chordata</taxon>
        <taxon>Craniata</taxon>
        <taxon>Vertebrata</taxon>
        <taxon>Euteleostomi</taxon>
        <taxon>Archelosauria</taxon>
        <taxon>Testudinata</taxon>
        <taxon>Testudines</taxon>
        <taxon>Cryptodira</taxon>
        <taxon>Trionychia</taxon>
        <taxon>Trionychidae</taxon>
        <taxon>Pelodiscus</taxon>
    </lineage>
</organism>